<proteinExistence type="predicted"/>
<accession>A0AAV3XII6</accession>
<keyword evidence="4" id="KW-1185">Reference proteome</keyword>
<sequence>MHKSPDDSTAYSSNSQFDDLIQSLGIDLHPNINTEHSHTNWQDNSQQHNPYPDNLNHTGIPDLTQNSWDDSSHHHPQFVVGAWAPSSQWHDTENGFTHYHAEVSATKQVLNSSYSSAKDGPYINIDRYGDIHLHKLDGTTQTVGHVSGQQFYNWAGEHIGYLKNGHIYRWINDTSVGRVEGGHIYQENGKEIGRADTDLEGAAHMLFVVRGGTF</sequence>
<feature type="compositionally biased region" description="Polar residues" evidence="1">
    <location>
        <begin position="31"/>
        <end position="49"/>
    </location>
</feature>
<evidence type="ECO:0000313" key="3">
    <source>
        <dbReference type="EMBL" id="GET42737.1"/>
    </source>
</evidence>
<organism evidence="3 4">
    <name type="scientific">Microseira wollei NIES-4236</name>
    <dbReference type="NCBI Taxonomy" id="2530354"/>
    <lineage>
        <taxon>Bacteria</taxon>
        <taxon>Bacillati</taxon>
        <taxon>Cyanobacteriota</taxon>
        <taxon>Cyanophyceae</taxon>
        <taxon>Oscillatoriophycideae</taxon>
        <taxon>Aerosakkonematales</taxon>
        <taxon>Aerosakkonemataceae</taxon>
        <taxon>Microseira</taxon>
    </lineage>
</organism>
<dbReference type="Proteomes" id="UP001050975">
    <property type="component" value="Unassembled WGS sequence"/>
</dbReference>
<name>A0AAV3XII6_9CYAN</name>
<evidence type="ECO:0000313" key="4">
    <source>
        <dbReference type="Proteomes" id="UP001050975"/>
    </source>
</evidence>
<gene>
    <name evidence="3" type="ORF">MiSe_75550</name>
</gene>
<comment type="caution">
    <text evidence="3">The sequence shown here is derived from an EMBL/GenBank/DDBJ whole genome shotgun (WGS) entry which is preliminary data.</text>
</comment>
<dbReference type="AlphaFoldDB" id="A0AAV3XII6"/>
<protein>
    <recommendedName>
        <fullName evidence="2">4-fold beta flower domain-containing protein</fullName>
    </recommendedName>
</protein>
<reference evidence="3" key="1">
    <citation type="submission" date="2019-10" db="EMBL/GenBank/DDBJ databases">
        <title>Draft genome sequece of Microseira wollei NIES-4236.</title>
        <authorList>
            <person name="Yamaguchi H."/>
            <person name="Suzuki S."/>
            <person name="Kawachi M."/>
        </authorList>
    </citation>
    <scope>NUCLEOTIDE SEQUENCE</scope>
    <source>
        <strain evidence="3">NIES-4236</strain>
    </source>
</reference>
<dbReference type="RefSeq" id="WP_226590723.1">
    <property type="nucleotide sequence ID" value="NZ_BLAY01000179.1"/>
</dbReference>
<dbReference type="EMBL" id="BLAY01000179">
    <property type="protein sequence ID" value="GET42737.1"/>
    <property type="molecule type" value="Genomic_DNA"/>
</dbReference>
<dbReference type="InterPro" id="IPR048911">
    <property type="entry name" value="Bflower"/>
</dbReference>
<feature type="region of interest" description="Disordered" evidence="1">
    <location>
        <begin position="31"/>
        <end position="53"/>
    </location>
</feature>
<evidence type="ECO:0000259" key="2">
    <source>
        <dbReference type="Pfam" id="PF21784"/>
    </source>
</evidence>
<dbReference type="Pfam" id="PF21784">
    <property type="entry name" value="Bflower"/>
    <property type="match status" value="1"/>
</dbReference>
<evidence type="ECO:0000256" key="1">
    <source>
        <dbReference type="SAM" id="MobiDB-lite"/>
    </source>
</evidence>
<feature type="domain" description="4-fold beta flower" evidence="2">
    <location>
        <begin position="137"/>
        <end position="193"/>
    </location>
</feature>